<comment type="pathway">
    <text evidence="2">Purine metabolism; 7-cyano-7-deazaguanine biosynthesis.</text>
</comment>
<evidence type="ECO:0000256" key="4">
    <source>
        <dbReference type="ARBA" id="ARBA00012982"/>
    </source>
</evidence>
<dbReference type="SUPFAM" id="SSF55620">
    <property type="entry name" value="Tetrahydrobiopterin biosynthesis enzymes-like"/>
    <property type="match status" value="1"/>
</dbReference>
<dbReference type="Proteomes" id="UP000242699">
    <property type="component" value="Unassembled WGS sequence"/>
</dbReference>
<evidence type="ECO:0000256" key="3">
    <source>
        <dbReference type="ARBA" id="ARBA00008900"/>
    </source>
</evidence>
<evidence type="ECO:0000256" key="2">
    <source>
        <dbReference type="ARBA" id="ARBA00005061"/>
    </source>
</evidence>
<comment type="catalytic activity">
    <reaction evidence="10">
        <text>7,8-dihydroneopterin 3'-triphosphate + H2O = 6-carboxy-5,6,7,8-tetrahydropterin + triphosphate + acetaldehyde + 2 H(+)</text>
        <dbReference type="Rhea" id="RHEA:27966"/>
        <dbReference type="ChEBI" id="CHEBI:15343"/>
        <dbReference type="ChEBI" id="CHEBI:15377"/>
        <dbReference type="ChEBI" id="CHEBI:15378"/>
        <dbReference type="ChEBI" id="CHEBI:18036"/>
        <dbReference type="ChEBI" id="CHEBI:58462"/>
        <dbReference type="ChEBI" id="CHEBI:61032"/>
        <dbReference type="EC" id="4.1.2.50"/>
    </reaction>
</comment>
<dbReference type="EMBL" id="PXYT01000060">
    <property type="protein sequence ID" value="PSR25111.1"/>
    <property type="molecule type" value="Genomic_DNA"/>
</dbReference>
<keyword evidence="7" id="KW-0862">Zinc</keyword>
<evidence type="ECO:0000256" key="9">
    <source>
        <dbReference type="ARBA" id="ARBA00031449"/>
    </source>
</evidence>
<dbReference type="AlphaFoldDB" id="A0A2T2WS99"/>
<evidence type="ECO:0000256" key="10">
    <source>
        <dbReference type="ARBA" id="ARBA00048807"/>
    </source>
</evidence>
<dbReference type="InterPro" id="IPR007115">
    <property type="entry name" value="6-PTP_synth/QueD"/>
</dbReference>
<organism evidence="11 12">
    <name type="scientific">Sulfobacillus benefaciens</name>
    <dbReference type="NCBI Taxonomy" id="453960"/>
    <lineage>
        <taxon>Bacteria</taxon>
        <taxon>Bacillati</taxon>
        <taxon>Bacillota</taxon>
        <taxon>Clostridia</taxon>
        <taxon>Eubacteriales</taxon>
        <taxon>Clostridiales Family XVII. Incertae Sedis</taxon>
        <taxon>Sulfobacillus</taxon>
    </lineage>
</organism>
<dbReference type="InterPro" id="IPR038418">
    <property type="entry name" value="6-PTP_synth/QueD_sf"/>
</dbReference>
<evidence type="ECO:0000313" key="12">
    <source>
        <dbReference type="Proteomes" id="UP000242699"/>
    </source>
</evidence>
<keyword evidence="6" id="KW-0479">Metal-binding</keyword>
<evidence type="ECO:0000256" key="7">
    <source>
        <dbReference type="ARBA" id="ARBA00022833"/>
    </source>
</evidence>
<evidence type="ECO:0000256" key="5">
    <source>
        <dbReference type="ARBA" id="ARBA00018141"/>
    </source>
</evidence>
<evidence type="ECO:0000313" key="11">
    <source>
        <dbReference type="EMBL" id="PSR25111.1"/>
    </source>
</evidence>
<gene>
    <name evidence="11" type="ORF">C7B43_17600</name>
</gene>
<comment type="similarity">
    <text evidence="3">Belongs to the PTPS family. QueD subfamily.</text>
</comment>
<dbReference type="Gene3D" id="3.30.479.10">
    <property type="entry name" value="6-pyruvoyl tetrahydropterin synthase/QueD"/>
    <property type="match status" value="1"/>
</dbReference>
<dbReference type="UniPathway" id="UPA00391"/>
<evidence type="ECO:0000256" key="6">
    <source>
        <dbReference type="ARBA" id="ARBA00022723"/>
    </source>
</evidence>
<dbReference type="Pfam" id="PF01242">
    <property type="entry name" value="PTPS"/>
    <property type="match status" value="1"/>
</dbReference>
<sequence length="163" mass="18242">MKLNLAGKDAGLTFESVHLVPGRGGCSRLHPHFHTVSVSLDGEPSDRGMLMHIYRLKEVVIRLCQEFDHMVLVANYPPEVMTVDEEETGYKINVNGKTYLLPYSDVLRLPIGTLNVEDLCQYMAENLLDRLDPILDARRIVSMTVEVDEGNGQSASVTVSTRR</sequence>
<accession>A0A2T2WS99</accession>
<evidence type="ECO:0000256" key="1">
    <source>
        <dbReference type="ARBA" id="ARBA00001947"/>
    </source>
</evidence>
<keyword evidence="8" id="KW-0456">Lyase</keyword>
<dbReference type="PANTHER" id="PTHR12589">
    <property type="entry name" value="PYRUVOYL TETRAHYDROBIOPTERIN SYNTHASE"/>
    <property type="match status" value="1"/>
</dbReference>
<comment type="caution">
    <text evidence="11">The sequence shown here is derived from an EMBL/GenBank/DDBJ whole genome shotgun (WGS) entry which is preliminary data.</text>
</comment>
<dbReference type="EC" id="4.1.2.50" evidence="4"/>
<proteinExistence type="inferred from homology"/>
<comment type="cofactor">
    <cofactor evidence="1">
        <name>Zn(2+)</name>
        <dbReference type="ChEBI" id="CHEBI:29105"/>
    </cofactor>
</comment>
<reference evidence="11 12" key="1">
    <citation type="journal article" date="2014" name="BMC Genomics">
        <title>Comparison of environmental and isolate Sulfobacillus genomes reveals diverse carbon, sulfur, nitrogen, and hydrogen metabolisms.</title>
        <authorList>
            <person name="Justice N.B."/>
            <person name="Norman A."/>
            <person name="Brown C.T."/>
            <person name="Singh A."/>
            <person name="Thomas B.C."/>
            <person name="Banfield J.F."/>
        </authorList>
    </citation>
    <scope>NUCLEOTIDE SEQUENCE [LARGE SCALE GENOMIC DNA]</scope>
    <source>
        <strain evidence="11">AMDSBA1</strain>
    </source>
</reference>
<protein>
    <recommendedName>
        <fullName evidence="5">6-carboxy-5,6,7,8-tetrahydropterin synthase</fullName>
        <ecNumber evidence="4">4.1.2.50</ecNumber>
    </recommendedName>
    <alternativeName>
        <fullName evidence="9">Queuosine biosynthesis protein QueD</fullName>
    </alternativeName>
</protein>
<evidence type="ECO:0000256" key="8">
    <source>
        <dbReference type="ARBA" id="ARBA00023239"/>
    </source>
</evidence>
<name>A0A2T2WS99_9FIRM</name>
<dbReference type="GO" id="GO:0046872">
    <property type="term" value="F:metal ion binding"/>
    <property type="evidence" value="ECO:0007669"/>
    <property type="project" value="UniProtKB-KW"/>
</dbReference>
<dbReference type="PANTHER" id="PTHR12589:SF7">
    <property type="entry name" value="6-PYRUVOYL TETRAHYDROBIOPTERIN SYNTHASE"/>
    <property type="match status" value="1"/>
</dbReference>
<dbReference type="GO" id="GO:0070497">
    <property type="term" value="F:6-carboxytetrahydropterin synthase activity"/>
    <property type="evidence" value="ECO:0007669"/>
    <property type="project" value="UniProtKB-EC"/>
</dbReference>